<keyword evidence="8" id="KW-1133">Transmembrane helix</keyword>
<dbReference type="GO" id="GO:0015628">
    <property type="term" value="P:protein secretion by the type II secretion system"/>
    <property type="evidence" value="ECO:0007669"/>
    <property type="project" value="InterPro"/>
</dbReference>
<comment type="subcellular location">
    <subcellularLocation>
        <location evidence="1">Cell inner membrane</location>
        <topology evidence="1">Single-pass membrane protein</topology>
    </subcellularLocation>
</comment>
<dbReference type="Pfam" id="PF11612">
    <property type="entry name" value="T2SSJ"/>
    <property type="match status" value="1"/>
</dbReference>
<protein>
    <recommendedName>
        <fullName evidence="3">Type II secretion system protein J</fullName>
    </recommendedName>
</protein>
<evidence type="ECO:0000256" key="4">
    <source>
        <dbReference type="ARBA" id="ARBA00022475"/>
    </source>
</evidence>
<evidence type="ECO:0000256" key="9">
    <source>
        <dbReference type="ARBA" id="ARBA00023136"/>
    </source>
</evidence>
<dbReference type="GO" id="GO:0005886">
    <property type="term" value="C:plasma membrane"/>
    <property type="evidence" value="ECO:0007669"/>
    <property type="project" value="UniProtKB-SubCell"/>
</dbReference>
<sequence>MSFRSRQSSGFTLVEILVAVAVFALLGVASSVTVQQMIRTKEQSSEKLQQLQELQRAMLIMEQDIRGMVKRTNPTGRLLFVDVEQIAFIRNGWLNPGAALPRSQLQPVIYTLRDNQLIRQHFYFPDVSLSAEPQERILLDKVSEMRMRFYLKPEPNADAQVRQRGGAWVESWNFPNALPHAIELTLETETWGRIERVFLINGGELKEKSILVGPDPNNPGTNQGGAAPPQTEGGS</sequence>
<evidence type="ECO:0000256" key="8">
    <source>
        <dbReference type="ARBA" id="ARBA00022989"/>
    </source>
</evidence>
<evidence type="ECO:0000313" key="12">
    <source>
        <dbReference type="EMBL" id="RUO78429.1"/>
    </source>
</evidence>
<dbReference type="InterPro" id="IPR051621">
    <property type="entry name" value="T2SS_protein_J"/>
</dbReference>
<keyword evidence="6" id="KW-0997">Cell inner membrane</keyword>
<dbReference type="Gene3D" id="2.10.70.20">
    <property type="entry name" value="gspk-gspi-gspj complex like domains"/>
    <property type="match status" value="1"/>
</dbReference>
<dbReference type="OrthoDB" id="9794345at2"/>
<evidence type="ECO:0000256" key="6">
    <source>
        <dbReference type="ARBA" id="ARBA00022519"/>
    </source>
</evidence>
<gene>
    <name evidence="12" type="primary">gspJ</name>
    <name evidence="12" type="ORF">CWI83_05225</name>
</gene>
<keyword evidence="5" id="KW-0488">Methylation</keyword>
<comment type="caution">
    <text evidence="12">The sequence shown here is derived from an EMBL/GenBank/DDBJ whole genome shotgun (WGS) entry which is preliminary data.</text>
</comment>
<keyword evidence="10" id="KW-0175">Coiled coil</keyword>
<dbReference type="Pfam" id="PF07963">
    <property type="entry name" value="N_methyl"/>
    <property type="match status" value="1"/>
</dbReference>
<keyword evidence="9" id="KW-0472">Membrane</keyword>
<evidence type="ECO:0000256" key="5">
    <source>
        <dbReference type="ARBA" id="ARBA00022481"/>
    </source>
</evidence>
<comment type="similarity">
    <text evidence="2">Belongs to the GSP J family.</text>
</comment>
<dbReference type="InterPro" id="IPR012902">
    <property type="entry name" value="N_methyl_site"/>
</dbReference>
<dbReference type="AlphaFoldDB" id="A0A432ZKG1"/>
<dbReference type="PROSITE" id="PS00409">
    <property type="entry name" value="PROKAR_NTER_METHYL"/>
    <property type="match status" value="1"/>
</dbReference>
<evidence type="ECO:0000256" key="2">
    <source>
        <dbReference type="ARBA" id="ARBA00011084"/>
    </source>
</evidence>
<dbReference type="RefSeq" id="WP_126826705.1">
    <property type="nucleotide sequence ID" value="NZ_PIQG01000002.1"/>
</dbReference>
<keyword evidence="4" id="KW-1003">Cell membrane</keyword>
<organism evidence="12 13">
    <name type="scientific">Pseudidiomarina taiwanensis</name>
    <dbReference type="NCBI Taxonomy" id="337250"/>
    <lineage>
        <taxon>Bacteria</taxon>
        <taxon>Pseudomonadati</taxon>
        <taxon>Pseudomonadota</taxon>
        <taxon>Gammaproteobacteria</taxon>
        <taxon>Alteromonadales</taxon>
        <taxon>Idiomarinaceae</taxon>
        <taxon>Pseudidiomarina</taxon>
    </lineage>
</organism>
<keyword evidence="13" id="KW-1185">Reference proteome</keyword>
<dbReference type="NCBIfam" id="TIGR01711">
    <property type="entry name" value="gspJ"/>
    <property type="match status" value="1"/>
</dbReference>
<evidence type="ECO:0000256" key="3">
    <source>
        <dbReference type="ARBA" id="ARBA00021539"/>
    </source>
</evidence>
<dbReference type="EMBL" id="PIQG01000002">
    <property type="protein sequence ID" value="RUO78429.1"/>
    <property type="molecule type" value="Genomic_DNA"/>
</dbReference>
<feature type="coiled-coil region" evidence="10">
    <location>
        <begin position="34"/>
        <end position="71"/>
    </location>
</feature>
<reference evidence="12 13" key="1">
    <citation type="journal article" date="2011" name="Front. Microbiol.">
        <title>Genomic signatures of strain selection and enhancement in Bacillus atrophaeus var. globigii, a historical biowarfare simulant.</title>
        <authorList>
            <person name="Gibbons H.S."/>
            <person name="Broomall S.M."/>
            <person name="McNew L.A."/>
            <person name="Daligault H."/>
            <person name="Chapman C."/>
            <person name="Bruce D."/>
            <person name="Karavis M."/>
            <person name="Krepps M."/>
            <person name="McGregor P.A."/>
            <person name="Hong C."/>
            <person name="Park K.H."/>
            <person name="Akmal A."/>
            <person name="Feldman A."/>
            <person name="Lin J.S."/>
            <person name="Chang W.E."/>
            <person name="Higgs B.W."/>
            <person name="Demirev P."/>
            <person name="Lindquist J."/>
            <person name="Liem A."/>
            <person name="Fochler E."/>
            <person name="Read T.D."/>
            <person name="Tapia R."/>
            <person name="Johnson S."/>
            <person name="Bishop-Lilly K.A."/>
            <person name="Detter C."/>
            <person name="Han C."/>
            <person name="Sozhamannan S."/>
            <person name="Rosenzweig C.N."/>
            <person name="Skowronski E.W."/>
        </authorList>
    </citation>
    <scope>NUCLEOTIDE SEQUENCE [LARGE SCALE GENOMIC DNA]</scope>
    <source>
        <strain evidence="12 13">PIT1</strain>
    </source>
</reference>
<dbReference type="PANTHER" id="PTHR39583:SF2">
    <property type="entry name" value="TYPE II SECRETION SYSTEM PROTEIN J"/>
    <property type="match status" value="1"/>
</dbReference>
<evidence type="ECO:0000256" key="7">
    <source>
        <dbReference type="ARBA" id="ARBA00022692"/>
    </source>
</evidence>
<name>A0A432ZKG1_9GAMM</name>
<dbReference type="SUPFAM" id="SSF54523">
    <property type="entry name" value="Pili subunits"/>
    <property type="match status" value="1"/>
</dbReference>
<keyword evidence="7" id="KW-0812">Transmembrane</keyword>
<dbReference type="Gene3D" id="3.10.610.10">
    <property type="entry name" value="GSPII I/J protein-like"/>
    <property type="match status" value="1"/>
</dbReference>
<dbReference type="InterPro" id="IPR010055">
    <property type="entry name" value="T2SS_protein-GspJ"/>
</dbReference>
<evidence type="ECO:0000256" key="11">
    <source>
        <dbReference type="SAM" id="MobiDB-lite"/>
    </source>
</evidence>
<accession>A0A432ZKG1</accession>
<evidence type="ECO:0000256" key="10">
    <source>
        <dbReference type="SAM" id="Coils"/>
    </source>
</evidence>
<proteinExistence type="inferred from homology"/>
<feature type="region of interest" description="Disordered" evidence="11">
    <location>
        <begin position="209"/>
        <end position="235"/>
    </location>
</feature>
<dbReference type="PANTHER" id="PTHR39583">
    <property type="entry name" value="TYPE II SECRETION SYSTEM PROTEIN J-RELATED"/>
    <property type="match status" value="1"/>
</dbReference>
<dbReference type="GO" id="GO:0015627">
    <property type="term" value="C:type II protein secretion system complex"/>
    <property type="evidence" value="ECO:0007669"/>
    <property type="project" value="InterPro"/>
</dbReference>
<evidence type="ECO:0000313" key="13">
    <source>
        <dbReference type="Proteomes" id="UP000288279"/>
    </source>
</evidence>
<dbReference type="NCBIfam" id="TIGR02532">
    <property type="entry name" value="IV_pilin_GFxxxE"/>
    <property type="match status" value="1"/>
</dbReference>
<dbReference type="Proteomes" id="UP000288279">
    <property type="component" value="Unassembled WGS sequence"/>
</dbReference>
<dbReference type="InterPro" id="IPR045584">
    <property type="entry name" value="Pilin-like"/>
</dbReference>
<evidence type="ECO:0000256" key="1">
    <source>
        <dbReference type="ARBA" id="ARBA00004377"/>
    </source>
</evidence>